<feature type="transmembrane region" description="Helical" evidence="7">
    <location>
        <begin position="185"/>
        <end position="208"/>
    </location>
</feature>
<feature type="transmembrane region" description="Helical" evidence="7">
    <location>
        <begin position="5"/>
        <end position="26"/>
    </location>
</feature>
<comment type="subcellular location">
    <subcellularLocation>
        <location evidence="1 7">Cell membrane</location>
        <topology evidence="1 7">Multi-pass membrane protein</topology>
    </subcellularLocation>
</comment>
<dbReference type="InterPro" id="IPR000515">
    <property type="entry name" value="MetI-like"/>
</dbReference>
<feature type="domain" description="ABC transmembrane type-1" evidence="8">
    <location>
        <begin position="63"/>
        <end position="252"/>
    </location>
</feature>
<comment type="similarity">
    <text evidence="7">Belongs to the binding-protein-dependent transport system permease family.</text>
</comment>
<gene>
    <name evidence="9" type="ORF">DFR79_10975</name>
</gene>
<keyword evidence="5 7" id="KW-1133">Transmembrane helix</keyword>
<reference evidence="9 10" key="1">
    <citation type="submission" date="2019-03" db="EMBL/GenBank/DDBJ databases">
        <title>Subsurface microbial communities from deep shales in Ohio and West Virginia, USA.</title>
        <authorList>
            <person name="Wrighton K."/>
        </authorList>
    </citation>
    <scope>NUCLEOTIDE SEQUENCE [LARGE SCALE GENOMIC DNA]</scope>
    <source>
        <strain evidence="9 10">MA284_T2</strain>
    </source>
</reference>
<evidence type="ECO:0000256" key="1">
    <source>
        <dbReference type="ARBA" id="ARBA00004651"/>
    </source>
</evidence>
<evidence type="ECO:0000313" key="9">
    <source>
        <dbReference type="EMBL" id="TDO91327.1"/>
    </source>
</evidence>
<keyword evidence="9" id="KW-0762">Sugar transport</keyword>
<feature type="transmembrane region" description="Helical" evidence="7">
    <location>
        <begin position="228"/>
        <end position="252"/>
    </location>
</feature>
<name>A0A4R6LSL0_9FIRM</name>
<dbReference type="InterPro" id="IPR035906">
    <property type="entry name" value="MetI-like_sf"/>
</dbReference>
<dbReference type="PANTHER" id="PTHR43744">
    <property type="entry name" value="ABC TRANSPORTER PERMEASE PROTEIN MG189-RELATED-RELATED"/>
    <property type="match status" value="1"/>
</dbReference>
<evidence type="ECO:0000259" key="8">
    <source>
        <dbReference type="PROSITE" id="PS50928"/>
    </source>
</evidence>
<feature type="transmembrane region" description="Helical" evidence="7">
    <location>
        <begin position="67"/>
        <end position="89"/>
    </location>
</feature>
<dbReference type="Proteomes" id="UP000295064">
    <property type="component" value="Unassembled WGS sequence"/>
</dbReference>
<evidence type="ECO:0000256" key="6">
    <source>
        <dbReference type="ARBA" id="ARBA00023136"/>
    </source>
</evidence>
<dbReference type="RefSeq" id="WP_133514886.1">
    <property type="nucleotide sequence ID" value="NZ_SNWX01000009.1"/>
</dbReference>
<protein>
    <submittedName>
        <fullName evidence="9">Multiple sugar transport system permease protein</fullName>
    </submittedName>
</protein>
<keyword evidence="3" id="KW-1003">Cell membrane</keyword>
<dbReference type="Gene3D" id="1.10.3720.10">
    <property type="entry name" value="MetI-like"/>
    <property type="match status" value="1"/>
</dbReference>
<sequence length="267" mass="29599">MKKQVFLHVIAIGLLIFIMIPVLWTFRLSLSQTYSANVPLIPSEVSFNNFKVLFNDTPFLTWLKNTLIFSVIVTFLNVLFAPSAGYVLARGKLPGSKFILLGIVSAWVIPWLTVLIPLYIAMSKLGLVNTFQGLILPLAVSPMAIFLARQYISNIPIEIEESAIVDGASKLGIFFKIILPMSKPALMIVALMSFIQAWGNFILPLIMITKTSMKMLTIGIPQLQQQGVTNWGIISASSIFGILPVIIIFVALNKYFMEGLAMRTGMK</sequence>
<evidence type="ECO:0000256" key="7">
    <source>
        <dbReference type="RuleBase" id="RU363032"/>
    </source>
</evidence>
<evidence type="ECO:0000256" key="3">
    <source>
        <dbReference type="ARBA" id="ARBA00022475"/>
    </source>
</evidence>
<comment type="caution">
    <text evidence="9">The sequence shown here is derived from an EMBL/GenBank/DDBJ whole genome shotgun (WGS) entry which is preliminary data.</text>
</comment>
<accession>A0A4R6LSL0</accession>
<dbReference type="PANTHER" id="PTHR43744:SF12">
    <property type="entry name" value="ABC TRANSPORTER PERMEASE PROTEIN MG189-RELATED"/>
    <property type="match status" value="1"/>
</dbReference>
<feature type="transmembrane region" description="Helical" evidence="7">
    <location>
        <begin position="98"/>
        <end position="120"/>
    </location>
</feature>
<proteinExistence type="inferred from homology"/>
<dbReference type="GO" id="GO:0055085">
    <property type="term" value="P:transmembrane transport"/>
    <property type="evidence" value="ECO:0007669"/>
    <property type="project" value="InterPro"/>
</dbReference>
<dbReference type="Pfam" id="PF00528">
    <property type="entry name" value="BPD_transp_1"/>
    <property type="match status" value="1"/>
</dbReference>
<dbReference type="PROSITE" id="PS50928">
    <property type="entry name" value="ABC_TM1"/>
    <property type="match status" value="1"/>
</dbReference>
<dbReference type="AlphaFoldDB" id="A0A4R6LSL0"/>
<dbReference type="EMBL" id="SNWX01000009">
    <property type="protein sequence ID" value="TDO91327.1"/>
    <property type="molecule type" value="Genomic_DNA"/>
</dbReference>
<keyword evidence="4 7" id="KW-0812">Transmembrane</keyword>
<organism evidence="9 10">
    <name type="scientific">Halanaerobium saccharolyticum</name>
    <dbReference type="NCBI Taxonomy" id="43595"/>
    <lineage>
        <taxon>Bacteria</taxon>
        <taxon>Bacillati</taxon>
        <taxon>Bacillota</taxon>
        <taxon>Clostridia</taxon>
        <taxon>Halanaerobiales</taxon>
        <taxon>Halanaerobiaceae</taxon>
        <taxon>Halanaerobium</taxon>
    </lineage>
</organism>
<evidence type="ECO:0000256" key="4">
    <source>
        <dbReference type="ARBA" id="ARBA00022692"/>
    </source>
</evidence>
<dbReference type="OrthoDB" id="9787837at2"/>
<keyword evidence="6 7" id="KW-0472">Membrane</keyword>
<evidence type="ECO:0000256" key="5">
    <source>
        <dbReference type="ARBA" id="ARBA00022989"/>
    </source>
</evidence>
<dbReference type="SUPFAM" id="SSF161098">
    <property type="entry name" value="MetI-like"/>
    <property type="match status" value="1"/>
</dbReference>
<dbReference type="CDD" id="cd06261">
    <property type="entry name" value="TM_PBP2"/>
    <property type="match status" value="1"/>
</dbReference>
<feature type="transmembrane region" description="Helical" evidence="7">
    <location>
        <begin position="126"/>
        <end position="148"/>
    </location>
</feature>
<dbReference type="GO" id="GO:0005886">
    <property type="term" value="C:plasma membrane"/>
    <property type="evidence" value="ECO:0007669"/>
    <property type="project" value="UniProtKB-SubCell"/>
</dbReference>
<evidence type="ECO:0000313" key="10">
    <source>
        <dbReference type="Proteomes" id="UP000295064"/>
    </source>
</evidence>
<keyword evidence="2 7" id="KW-0813">Transport</keyword>
<evidence type="ECO:0000256" key="2">
    <source>
        <dbReference type="ARBA" id="ARBA00022448"/>
    </source>
</evidence>